<dbReference type="AlphaFoldDB" id="A0AAV6Y0Q6"/>
<name>A0AAV6Y0Q6_9LAMI</name>
<organism evidence="1 2">
    <name type="scientific">Buddleja alternifolia</name>
    <dbReference type="NCBI Taxonomy" id="168488"/>
    <lineage>
        <taxon>Eukaryota</taxon>
        <taxon>Viridiplantae</taxon>
        <taxon>Streptophyta</taxon>
        <taxon>Embryophyta</taxon>
        <taxon>Tracheophyta</taxon>
        <taxon>Spermatophyta</taxon>
        <taxon>Magnoliopsida</taxon>
        <taxon>eudicotyledons</taxon>
        <taxon>Gunneridae</taxon>
        <taxon>Pentapetalae</taxon>
        <taxon>asterids</taxon>
        <taxon>lamiids</taxon>
        <taxon>Lamiales</taxon>
        <taxon>Scrophulariaceae</taxon>
        <taxon>Buddlejeae</taxon>
        <taxon>Buddleja</taxon>
    </lineage>
</organism>
<protein>
    <submittedName>
        <fullName evidence="1">Uncharacterized protein</fullName>
    </submittedName>
</protein>
<reference evidence="1" key="1">
    <citation type="submission" date="2019-10" db="EMBL/GenBank/DDBJ databases">
        <authorList>
            <person name="Zhang R."/>
            <person name="Pan Y."/>
            <person name="Wang J."/>
            <person name="Ma R."/>
            <person name="Yu S."/>
        </authorList>
    </citation>
    <scope>NUCLEOTIDE SEQUENCE</scope>
    <source>
        <strain evidence="1">LA-IB0</strain>
        <tissue evidence="1">Leaf</tissue>
    </source>
</reference>
<evidence type="ECO:0000313" key="1">
    <source>
        <dbReference type="EMBL" id="KAG8388329.1"/>
    </source>
</evidence>
<dbReference type="EMBL" id="WHWC01000002">
    <property type="protein sequence ID" value="KAG8388329.1"/>
    <property type="molecule type" value="Genomic_DNA"/>
</dbReference>
<proteinExistence type="predicted"/>
<dbReference type="Proteomes" id="UP000826271">
    <property type="component" value="Unassembled WGS sequence"/>
</dbReference>
<gene>
    <name evidence="1" type="ORF">BUALT_Bualt02G0114400</name>
</gene>
<keyword evidence="2" id="KW-1185">Reference proteome</keyword>
<sequence length="108" mass="12984">MDQERWHVDQVCSPRSFSGRNYDRFVSYNTPETRSKAPIWTQLWKKIKKEKKRMFQCSNTVRFTYDTCSYEQNFDQGLMFADADDLSRSFSARFAVPSRMFEKNRLIV</sequence>
<evidence type="ECO:0000313" key="2">
    <source>
        <dbReference type="Proteomes" id="UP000826271"/>
    </source>
</evidence>
<accession>A0AAV6Y0Q6</accession>
<comment type="caution">
    <text evidence="1">The sequence shown here is derived from an EMBL/GenBank/DDBJ whole genome shotgun (WGS) entry which is preliminary data.</text>
</comment>
<dbReference type="PANTHER" id="PTHR33168">
    <property type="entry name" value="STRESS INDUCED PROTEIN-RELATED"/>
    <property type="match status" value="1"/>
</dbReference>